<name>A0A7R7MT72_MYCIT</name>
<proteinExistence type="predicted"/>
<dbReference type="InterPro" id="IPR045851">
    <property type="entry name" value="AMP-bd_C_sf"/>
</dbReference>
<dbReference type="Pfam" id="PF13193">
    <property type="entry name" value="AMP-binding_C"/>
    <property type="match status" value="1"/>
</dbReference>
<evidence type="ECO:0000259" key="1">
    <source>
        <dbReference type="Pfam" id="PF00501"/>
    </source>
</evidence>
<dbReference type="Gene3D" id="3.30.300.30">
    <property type="match status" value="1"/>
</dbReference>
<dbReference type="InterPro" id="IPR050237">
    <property type="entry name" value="ATP-dep_AMP-bd_enzyme"/>
</dbReference>
<protein>
    <submittedName>
        <fullName evidence="3">Acyl-CoA synthetase</fullName>
    </submittedName>
</protein>
<dbReference type="InterPro" id="IPR042099">
    <property type="entry name" value="ANL_N_sf"/>
</dbReference>
<dbReference type="RefSeq" id="WP_051473029.1">
    <property type="nucleotide sequence ID" value="NZ_AP024255.1"/>
</dbReference>
<dbReference type="SUPFAM" id="SSF56801">
    <property type="entry name" value="Acetyl-CoA synthetase-like"/>
    <property type="match status" value="1"/>
</dbReference>
<dbReference type="GO" id="GO:0016877">
    <property type="term" value="F:ligase activity, forming carbon-sulfur bonds"/>
    <property type="evidence" value="ECO:0007669"/>
    <property type="project" value="UniProtKB-ARBA"/>
</dbReference>
<evidence type="ECO:0000313" key="4">
    <source>
        <dbReference type="Proteomes" id="UP000595205"/>
    </source>
</evidence>
<gene>
    <name evidence="3" type="primary">fadD8_1</name>
    <name evidence="3" type="ORF">MINTM018_17830</name>
</gene>
<feature type="domain" description="AMP-binding enzyme C-terminal" evidence="2">
    <location>
        <begin position="432"/>
        <end position="514"/>
    </location>
</feature>
<evidence type="ECO:0000313" key="3">
    <source>
        <dbReference type="EMBL" id="BCO99013.1"/>
    </source>
</evidence>
<dbReference type="InterPro" id="IPR020845">
    <property type="entry name" value="AMP-binding_CS"/>
</dbReference>
<dbReference type="Proteomes" id="UP000595205">
    <property type="component" value="Chromosome"/>
</dbReference>
<dbReference type="AlphaFoldDB" id="A0A7R7MT72"/>
<accession>A0A7R7MT72</accession>
<feature type="domain" description="AMP-dependent synthetase/ligase" evidence="1">
    <location>
        <begin position="19"/>
        <end position="382"/>
    </location>
</feature>
<sequence>MKPDSLHQPNHNGHLLIEALRRHADTPVLSCQLTSRTGGQLSDEISRYIQASESLGAGSNSSVAVLARNRPEVLIDIAAMHIRGYRRVALHPLGSLDDHAYILEDAGVTTLLIEPTPIYVQRALTLIDRVESLRQILTFGPVPSELSNVATDIVAHAALFRSEPLVAASLPPRHVTSLVYTGGTTGCPKGVQLTAQSYFTMTTIQLAEWEWPDRPQFLSCTPLSHAGAAFVTPVMVKGGTLFLLPKFDVADVLETIEKKRITAMMLVPSMIYALLDHPDLRTRDVSSLETIYYGASAINPTRLDEAIDRFGPKFAQFYGQSEAPMAITYLPMDKHQGRRRTSCGRPTQFSRCAILGEDGEPVRQGEVGEICVRGPLLSDGYWNQPQITQDTFRDGWLHTGDLAHEDQDGYWYIVDRIKDMIVTGGFNVFPREVEDVVSEHPAVEQVCVVGTPDDKWGEAVTAVIVLRSSAHRDDGFINVLTSEIQAAVRDRKGPVHSPKRVVVMDAIPLTGLGKPDKKAIRRVLESATPAKQFANNAPCER</sequence>
<dbReference type="InterPro" id="IPR025110">
    <property type="entry name" value="AMP-bd_C"/>
</dbReference>
<dbReference type="PANTHER" id="PTHR43767:SF7">
    <property type="entry name" value="MEDIUM_LONG-CHAIN-FATTY-ACID--COA LIGASE FADD8"/>
    <property type="match status" value="1"/>
</dbReference>
<organism evidence="3 4">
    <name type="scientific">Mycobacterium intracellulare</name>
    <dbReference type="NCBI Taxonomy" id="1767"/>
    <lineage>
        <taxon>Bacteria</taxon>
        <taxon>Bacillati</taxon>
        <taxon>Actinomycetota</taxon>
        <taxon>Actinomycetes</taxon>
        <taxon>Mycobacteriales</taxon>
        <taxon>Mycobacteriaceae</taxon>
        <taxon>Mycobacterium</taxon>
        <taxon>Mycobacterium avium complex (MAC)</taxon>
    </lineage>
</organism>
<dbReference type="NCBIfam" id="NF004838">
    <property type="entry name" value="PRK06188.1"/>
    <property type="match status" value="1"/>
</dbReference>
<dbReference type="Gene3D" id="3.40.50.12780">
    <property type="entry name" value="N-terminal domain of ligase-like"/>
    <property type="match status" value="1"/>
</dbReference>
<dbReference type="EMBL" id="AP024255">
    <property type="protein sequence ID" value="BCO99013.1"/>
    <property type="molecule type" value="Genomic_DNA"/>
</dbReference>
<dbReference type="PROSITE" id="PS00455">
    <property type="entry name" value="AMP_BINDING"/>
    <property type="match status" value="1"/>
</dbReference>
<dbReference type="Pfam" id="PF00501">
    <property type="entry name" value="AMP-binding"/>
    <property type="match status" value="1"/>
</dbReference>
<dbReference type="InterPro" id="IPR000873">
    <property type="entry name" value="AMP-dep_synth/lig_dom"/>
</dbReference>
<evidence type="ECO:0000259" key="2">
    <source>
        <dbReference type="Pfam" id="PF13193"/>
    </source>
</evidence>
<dbReference type="PANTHER" id="PTHR43767">
    <property type="entry name" value="LONG-CHAIN-FATTY-ACID--COA LIGASE"/>
    <property type="match status" value="1"/>
</dbReference>
<reference evidence="3 4" key="1">
    <citation type="submission" date="2020-12" db="EMBL/GenBank/DDBJ databases">
        <title>Genome sequence of clinical Mycobacterium intracellulare strains.</title>
        <authorList>
            <person name="Tateishi Y."/>
            <person name="Matsumoto S."/>
            <person name="Fukushima Y."/>
            <person name="Nakajima C."/>
            <person name="Suzuki Y."/>
        </authorList>
    </citation>
    <scope>NUCLEOTIDE SEQUENCE [LARGE SCALE GENOMIC DNA]</scope>
    <source>
        <strain evidence="3 4">M018</strain>
    </source>
</reference>